<gene>
    <name evidence="2" type="ORF">K340107D12_43560</name>
</gene>
<name>A0ABQ0BYD3_9FIRM</name>
<evidence type="ECO:0008006" key="4">
    <source>
        <dbReference type="Google" id="ProtNLM"/>
    </source>
</evidence>
<keyword evidence="1" id="KW-0812">Transmembrane</keyword>
<keyword evidence="1" id="KW-1133">Transmembrane helix</keyword>
<feature type="transmembrane region" description="Helical" evidence="1">
    <location>
        <begin position="6"/>
        <end position="28"/>
    </location>
</feature>
<sequence>MEVTSSLFNSLFCLSLILIFCFVLYLVIKRAVKNGILEAHDEIQKKNGKTE</sequence>
<dbReference type="Proteomes" id="UP001600941">
    <property type="component" value="Unassembled WGS sequence"/>
</dbReference>
<comment type="caution">
    <text evidence="2">The sequence shown here is derived from an EMBL/GenBank/DDBJ whole genome shotgun (WGS) entry which is preliminary data.</text>
</comment>
<evidence type="ECO:0000313" key="2">
    <source>
        <dbReference type="EMBL" id="GAA6501540.1"/>
    </source>
</evidence>
<evidence type="ECO:0000313" key="3">
    <source>
        <dbReference type="Proteomes" id="UP001600941"/>
    </source>
</evidence>
<evidence type="ECO:0000256" key="1">
    <source>
        <dbReference type="SAM" id="Phobius"/>
    </source>
</evidence>
<dbReference type="Pfam" id="PF19483">
    <property type="entry name" value="DUF6019"/>
    <property type="match status" value="1"/>
</dbReference>
<proteinExistence type="predicted"/>
<accession>A0ABQ0BYD3</accession>
<dbReference type="RefSeq" id="WP_227210587.1">
    <property type="nucleotide sequence ID" value="NZ_BAABZQ010000001.1"/>
</dbReference>
<keyword evidence="1" id="KW-0472">Membrane</keyword>
<organism evidence="2 3">
    <name type="scientific">Blautia parvula</name>
    <dbReference type="NCBI Taxonomy" id="2877527"/>
    <lineage>
        <taxon>Bacteria</taxon>
        <taxon>Bacillati</taxon>
        <taxon>Bacillota</taxon>
        <taxon>Clostridia</taxon>
        <taxon>Lachnospirales</taxon>
        <taxon>Lachnospiraceae</taxon>
        <taxon>Blautia</taxon>
    </lineage>
</organism>
<reference evidence="2 3" key="1">
    <citation type="submission" date="2024-04" db="EMBL/GenBank/DDBJ databases">
        <title>Defined microbial consortia suppress multidrug-resistant proinflammatory Enterobacteriaceae via ecological control.</title>
        <authorList>
            <person name="Furuichi M."/>
            <person name="Kawaguchi T."/>
            <person name="Pust M."/>
            <person name="Yasuma K."/>
            <person name="Plichta D."/>
            <person name="Hasegawa N."/>
            <person name="Ohya T."/>
            <person name="Bhattarai S."/>
            <person name="Sasajima S."/>
            <person name="Aoto Y."/>
            <person name="Tuganbaev T."/>
            <person name="Yaginuma M."/>
            <person name="Ueda M."/>
            <person name="Okahashi N."/>
            <person name="Amafuji K."/>
            <person name="Kiridooshi Y."/>
            <person name="Sugita K."/>
            <person name="Strazar M."/>
            <person name="Skelly A."/>
            <person name="Suda W."/>
            <person name="Hattori M."/>
            <person name="Nakamoto N."/>
            <person name="Caballero S."/>
            <person name="Norman J."/>
            <person name="Olle B."/>
            <person name="Tanoue T."/>
            <person name="Arita M."/>
            <person name="Bucci V."/>
            <person name="Atarashi K."/>
            <person name="Xavier R."/>
            <person name="Honda K."/>
        </authorList>
    </citation>
    <scope>NUCLEOTIDE SEQUENCE [LARGE SCALE GENOMIC DNA]</scope>
    <source>
        <strain evidence="3">k34-0107-D12</strain>
    </source>
</reference>
<protein>
    <recommendedName>
        <fullName evidence="4">DUF4083 domain-containing protein</fullName>
    </recommendedName>
</protein>
<keyword evidence="3" id="KW-1185">Reference proteome</keyword>
<dbReference type="InterPro" id="IPR046061">
    <property type="entry name" value="DUF6019"/>
</dbReference>
<dbReference type="EMBL" id="BAABZQ010000001">
    <property type="protein sequence ID" value="GAA6501540.1"/>
    <property type="molecule type" value="Genomic_DNA"/>
</dbReference>